<evidence type="ECO:0000313" key="2">
    <source>
        <dbReference type="EMBL" id="KAF9809443.1"/>
    </source>
</evidence>
<accession>A0A8H7NY73</accession>
<organism evidence="2 3">
    <name type="scientific">Rhodonia placenta</name>
    <dbReference type="NCBI Taxonomy" id="104341"/>
    <lineage>
        <taxon>Eukaryota</taxon>
        <taxon>Fungi</taxon>
        <taxon>Dikarya</taxon>
        <taxon>Basidiomycota</taxon>
        <taxon>Agaricomycotina</taxon>
        <taxon>Agaricomycetes</taxon>
        <taxon>Polyporales</taxon>
        <taxon>Adustoporiaceae</taxon>
        <taxon>Rhodonia</taxon>
    </lineage>
</organism>
<sequence>MRFNTVTHSGDSNVSGLDRRRYDIVGMRAGEYRSAKGTLDPNTPHTPHCSQETSVARHQRLAKLLRRRPGMIHYNCRGIINPLLPHLGATIVPSAECNGAYVFAARERRRQGCQRDGFQHDDHAWEQEELGGDKRGKGYANSQRPATTGRIFSTADVSDVVSQATSNSSPRTVDGGQLEPFTIRRHAQPDEQQNIRFAGQRPK</sequence>
<name>A0A8H7NY73_9APHY</name>
<feature type="compositionally biased region" description="Polar residues" evidence="1">
    <location>
        <begin position="160"/>
        <end position="171"/>
    </location>
</feature>
<comment type="caution">
    <text evidence="2">The sequence shown here is derived from an EMBL/GenBank/DDBJ whole genome shotgun (WGS) entry which is preliminary data.</text>
</comment>
<dbReference type="Proteomes" id="UP000639403">
    <property type="component" value="Unassembled WGS sequence"/>
</dbReference>
<feature type="region of interest" description="Disordered" evidence="1">
    <location>
        <begin position="129"/>
        <end position="203"/>
    </location>
</feature>
<reference evidence="2" key="1">
    <citation type="submission" date="2020-11" db="EMBL/GenBank/DDBJ databases">
        <authorList>
            <person name="Koelle M."/>
            <person name="Horta M.A.C."/>
            <person name="Nowrousian M."/>
            <person name="Ohm R.A."/>
            <person name="Benz P."/>
            <person name="Pilgard A."/>
        </authorList>
    </citation>
    <scope>NUCLEOTIDE SEQUENCE</scope>
    <source>
        <strain evidence="2">FPRL280</strain>
    </source>
</reference>
<dbReference type="AlphaFoldDB" id="A0A8H7NY73"/>
<dbReference type="EMBL" id="JADOXO010000205">
    <property type="protein sequence ID" value="KAF9809443.1"/>
    <property type="molecule type" value="Genomic_DNA"/>
</dbReference>
<protein>
    <submittedName>
        <fullName evidence="2">Uncharacterized protein</fullName>
    </submittedName>
</protein>
<evidence type="ECO:0000313" key="3">
    <source>
        <dbReference type="Proteomes" id="UP000639403"/>
    </source>
</evidence>
<gene>
    <name evidence="2" type="ORF">IEO21_07395</name>
</gene>
<evidence type="ECO:0000256" key="1">
    <source>
        <dbReference type="SAM" id="MobiDB-lite"/>
    </source>
</evidence>
<proteinExistence type="predicted"/>
<reference evidence="2" key="2">
    <citation type="journal article" name="Front. Microbiol.">
        <title>Degradative Capacity of Two Strains of Rhodonia placenta: From Phenotype to Genotype.</title>
        <authorList>
            <person name="Kolle M."/>
            <person name="Horta M.A.C."/>
            <person name="Nowrousian M."/>
            <person name="Ohm R.A."/>
            <person name="Benz J.P."/>
            <person name="Pilgard A."/>
        </authorList>
    </citation>
    <scope>NUCLEOTIDE SEQUENCE</scope>
    <source>
        <strain evidence="2">FPRL280</strain>
    </source>
</reference>